<keyword evidence="5" id="KW-1185">Reference proteome</keyword>
<feature type="compositionally biased region" description="Basic and acidic residues" evidence="3">
    <location>
        <begin position="205"/>
        <end position="215"/>
    </location>
</feature>
<dbReference type="Proteomes" id="UP000717585">
    <property type="component" value="Unassembled WGS sequence"/>
</dbReference>
<feature type="coiled-coil region" evidence="2">
    <location>
        <begin position="91"/>
        <end position="196"/>
    </location>
</feature>
<proteinExistence type="inferred from homology"/>
<dbReference type="PANTHER" id="PTHR10331">
    <property type="entry name" value="T COMPLEX PROTEIN 10"/>
    <property type="match status" value="1"/>
</dbReference>
<dbReference type="InterPro" id="IPR026581">
    <property type="entry name" value="TCP10L/CENPJ"/>
</dbReference>
<evidence type="ECO:0000313" key="5">
    <source>
        <dbReference type="Proteomes" id="UP000717585"/>
    </source>
</evidence>
<evidence type="ECO:0000256" key="2">
    <source>
        <dbReference type="SAM" id="Coils"/>
    </source>
</evidence>
<accession>A0A8J6E165</accession>
<keyword evidence="2" id="KW-0175">Coiled coil</keyword>
<comment type="similarity">
    <text evidence="1">Belongs to the TCP10 family.</text>
</comment>
<feature type="region of interest" description="Disordered" evidence="3">
    <location>
        <begin position="205"/>
        <end position="224"/>
    </location>
</feature>
<evidence type="ECO:0000313" key="4">
    <source>
        <dbReference type="EMBL" id="KAG9395949.1"/>
    </source>
</evidence>
<dbReference type="InterPro" id="IPR047002">
    <property type="entry name" value="Tcp10_C_sf"/>
</dbReference>
<dbReference type="EMBL" id="JAHDYR010000007">
    <property type="protein sequence ID" value="KAG9395949.1"/>
    <property type="molecule type" value="Genomic_DNA"/>
</dbReference>
<evidence type="ECO:0000256" key="3">
    <source>
        <dbReference type="SAM" id="MobiDB-lite"/>
    </source>
</evidence>
<organism evidence="4 5">
    <name type="scientific">Carpediemonas membranifera</name>
    <dbReference type="NCBI Taxonomy" id="201153"/>
    <lineage>
        <taxon>Eukaryota</taxon>
        <taxon>Metamonada</taxon>
        <taxon>Carpediemonas-like organisms</taxon>
        <taxon>Carpediemonas</taxon>
    </lineage>
</organism>
<dbReference type="Gene3D" id="1.10.287.1490">
    <property type="match status" value="1"/>
</dbReference>
<gene>
    <name evidence="4" type="ORF">J8273_2298</name>
</gene>
<name>A0A8J6E165_9EUKA</name>
<protein>
    <submittedName>
        <fullName evidence="4">T-complex protein 10 C-terminus</fullName>
    </submittedName>
</protein>
<dbReference type="Gene3D" id="2.60.450.20">
    <property type="match status" value="1"/>
</dbReference>
<reference evidence="4" key="1">
    <citation type="submission" date="2021-05" db="EMBL/GenBank/DDBJ databases">
        <title>A free-living protist that lacks canonical eukaryotic 1 DNA replication and segregation systems.</title>
        <authorList>
            <person name="Salas-Leiva D.E."/>
            <person name="Tromer E.C."/>
            <person name="Curtis B.A."/>
            <person name="Jerlstrom-Hultqvist J."/>
            <person name="Kolisko M."/>
            <person name="Yi Z."/>
            <person name="Salas-Leiva J.S."/>
            <person name="Gallot-Lavallee L."/>
            <person name="Kops G.J.P.L."/>
            <person name="Archibald J.M."/>
            <person name="Simpson A.G.B."/>
            <person name="Roger A.J."/>
        </authorList>
    </citation>
    <scope>NUCLEOTIDE SEQUENCE</scope>
    <source>
        <strain evidence="4">BICM</strain>
    </source>
</reference>
<evidence type="ECO:0000256" key="1">
    <source>
        <dbReference type="ARBA" id="ARBA00005627"/>
    </source>
</evidence>
<sequence length="365" mass="40817">MSLYEEAGDELDELNGLEKALGMNSIGLDDSHEQEAIVRSMKAYASNSEGLVAPRGHKGMYSSSTMEEDRQRASDEYDLAAQARARFLRRKQTLDDEYDRARKAAEESIQKEERATRDQIGKIKALEAQLSTLLGKTEEAENQLEKLETQARKADGSTQKEVGALKAEIADVEAETARVEGRIESQEAELDRLRQIVEMRAVEQREAHTRTREPPAHAGQQSAVSDEYRAVLATLPFPSAEDLARAIEDDARHYCMGRETVVKNTNDRTGIKYDSGARSVRFSNNTVKHILPDGTEDVQFYNGDLKRTMPDGIQVYLYADVGTLMTTMPDGVEVYRFKAGQVEKHLTNGQVEIIDVTGEKKIVTK</sequence>
<comment type="caution">
    <text evidence="4">The sequence shown here is derived from an EMBL/GenBank/DDBJ whole genome shotgun (WGS) entry which is preliminary data.</text>
</comment>
<dbReference type="OrthoDB" id="10252174at2759"/>
<dbReference type="PANTHER" id="PTHR10331:SF6">
    <property type="entry name" value="SPINDLE ASSEMBLY ABNORMAL 4"/>
    <property type="match status" value="1"/>
</dbReference>
<dbReference type="AlphaFoldDB" id="A0A8J6E165"/>